<reference evidence="2 3" key="1">
    <citation type="journal article" date="2013" name="BMC Genomics">
        <title>Comparative genomics of parasitic silkworm microsporidia reveal an association between genome expansion and host adaptation.</title>
        <authorList>
            <person name="Pan G."/>
            <person name="Xu J."/>
            <person name="Li T."/>
            <person name="Xia Q."/>
            <person name="Liu S.L."/>
            <person name="Zhang G."/>
            <person name="Li S."/>
            <person name="Li C."/>
            <person name="Liu H."/>
            <person name="Yang L."/>
            <person name="Liu T."/>
            <person name="Zhang X."/>
            <person name="Wu Z."/>
            <person name="Fan W."/>
            <person name="Dang X."/>
            <person name="Xiang H."/>
            <person name="Tao M."/>
            <person name="Li Y."/>
            <person name="Hu J."/>
            <person name="Li Z."/>
            <person name="Lin L."/>
            <person name="Luo J."/>
            <person name="Geng L."/>
            <person name="Wang L."/>
            <person name="Long M."/>
            <person name="Wan Y."/>
            <person name="He N."/>
            <person name="Zhang Z."/>
            <person name="Lu C."/>
            <person name="Keeling P.J."/>
            <person name="Wang J."/>
            <person name="Xiang Z."/>
            <person name="Zhou Z."/>
        </authorList>
    </citation>
    <scope>NUCLEOTIDE SEQUENCE [LARGE SCALE GENOMIC DNA]</scope>
    <source>
        <strain evidence="3">CQ1 / CVCC 102059</strain>
    </source>
</reference>
<feature type="transmembrane region" description="Helical" evidence="1">
    <location>
        <begin position="360"/>
        <end position="377"/>
    </location>
</feature>
<evidence type="ECO:0000313" key="3">
    <source>
        <dbReference type="Proteomes" id="UP000016927"/>
    </source>
</evidence>
<gene>
    <name evidence="2" type="ORF">NBO_559g0003</name>
</gene>
<sequence length="439" mass="52303">MNEIASKYQSERKNHHRRILLLHILAVATYFFIIYYLNYESLDVDKEKIKNEPWCFRILISGWISLKSTINSIFITFKSNYYNHILQNIFINNVLYTFSFIQAHIIIFRLMPKWYIENEVYYYSLYNLYFVFYDKKLISFFNFMVTFALGFIIHVIGTQNIDLYTAMISEYYNVFLINGIFFLILIIGSFSYVGLAVYLYVFKTSNCDIAIIHILLTLILLWIVDWTIAFVEVYTTSVTMFYFINRHSDSKIDNVLEVFKNIYFCLGSISIGKFYFYLQNTYHFVSEVISTEGFKLVSILKLLIGLPLALLSDFIAFWFDSFREYVLPYVAIYNVSYTKAVQKAYYLLYGQSLIRLFNNVFIKNIFLLIYLLIFPYFKYVKNSSPLVDNPVENIECFKIIFFTFTMTYYLWNIFFSIIYTINTTINFAIVLFPTILPTQ</sequence>
<protein>
    <submittedName>
        <fullName evidence="2">Uncharacterized protein</fullName>
    </submittedName>
</protein>
<feature type="transmembrane region" description="Helical" evidence="1">
    <location>
        <begin position="261"/>
        <end position="278"/>
    </location>
</feature>
<accession>R0M215</accession>
<feature type="transmembrane region" description="Helical" evidence="1">
    <location>
        <begin position="209"/>
        <end position="231"/>
    </location>
</feature>
<dbReference type="AlphaFoldDB" id="R0M215"/>
<feature type="transmembrane region" description="Helical" evidence="1">
    <location>
        <begin position="114"/>
        <end position="133"/>
    </location>
</feature>
<feature type="transmembrane region" description="Helical" evidence="1">
    <location>
        <begin position="140"/>
        <end position="157"/>
    </location>
</feature>
<dbReference type="OrthoDB" id="10565620at2759"/>
<keyword evidence="1" id="KW-0812">Transmembrane</keyword>
<dbReference type="HOGENOM" id="CLU_624193_0_0_1"/>
<feature type="transmembrane region" description="Helical" evidence="1">
    <location>
        <begin position="409"/>
        <end position="436"/>
    </location>
</feature>
<organism evidence="2 3">
    <name type="scientific">Nosema bombycis (strain CQ1 / CVCC 102059)</name>
    <name type="common">Microsporidian parasite</name>
    <name type="synonym">Pebrine of silkworm</name>
    <dbReference type="NCBI Taxonomy" id="578461"/>
    <lineage>
        <taxon>Eukaryota</taxon>
        <taxon>Fungi</taxon>
        <taxon>Fungi incertae sedis</taxon>
        <taxon>Microsporidia</taxon>
        <taxon>Nosematidae</taxon>
        <taxon>Nosema</taxon>
    </lineage>
</organism>
<evidence type="ECO:0000256" key="1">
    <source>
        <dbReference type="SAM" id="Phobius"/>
    </source>
</evidence>
<feature type="transmembrane region" description="Helical" evidence="1">
    <location>
        <begin position="299"/>
        <end position="319"/>
    </location>
</feature>
<dbReference type="VEuPathDB" id="MicrosporidiaDB:NBO_559g0003"/>
<evidence type="ECO:0000313" key="2">
    <source>
        <dbReference type="EMBL" id="EOB12074.1"/>
    </source>
</evidence>
<proteinExistence type="predicted"/>
<feature type="transmembrane region" description="Helical" evidence="1">
    <location>
        <begin position="177"/>
        <end position="202"/>
    </location>
</feature>
<dbReference type="Proteomes" id="UP000016927">
    <property type="component" value="Unassembled WGS sequence"/>
</dbReference>
<keyword evidence="3" id="KW-1185">Reference proteome</keyword>
<keyword evidence="1" id="KW-0472">Membrane</keyword>
<feature type="transmembrane region" description="Helical" evidence="1">
    <location>
        <begin position="89"/>
        <end position="108"/>
    </location>
</feature>
<feature type="transmembrane region" description="Helical" evidence="1">
    <location>
        <begin position="20"/>
        <end position="38"/>
    </location>
</feature>
<feature type="transmembrane region" description="Helical" evidence="1">
    <location>
        <begin position="58"/>
        <end position="77"/>
    </location>
</feature>
<keyword evidence="1" id="KW-1133">Transmembrane helix</keyword>
<dbReference type="EMBL" id="KB909466">
    <property type="protein sequence ID" value="EOB12074.1"/>
    <property type="molecule type" value="Genomic_DNA"/>
</dbReference>
<name>R0M215_NOSB1</name>